<evidence type="ECO:0000256" key="6">
    <source>
        <dbReference type="SAM" id="Coils"/>
    </source>
</evidence>
<dbReference type="PANTHER" id="PTHR12396">
    <property type="entry name" value="METHYL-CPG BINDING PROTEIN, MBD"/>
    <property type="match status" value="1"/>
</dbReference>
<dbReference type="InterPro" id="IPR025884">
    <property type="entry name" value="MeCpG-bd_2/3_C_dom"/>
</dbReference>
<organism evidence="9 10">
    <name type="scientific">Acropora cervicornis</name>
    <name type="common">Staghorn coral</name>
    <dbReference type="NCBI Taxonomy" id="6130"/>
    <lineage>
        <taxon>Eukaryota</taxon>
        <taxon>Metazoa</taxon>
        <taxon>Cnidaria</taxon>
        <taxon>Anthozoa</taxon>
        <taxon>Hexacorallia</taxon>
        <taxon>Scleractinia</taxon>
        <taxon>Astrocoeniina</taxon>
        <taxon>Acroporidae</taxon>
        <taxon>Acropora</taxon>
    </lineage>
</organism>
<dbReference type="SMART" id="SM00391">
    <property type="entry name" value="MBD"/>
    <property type="match status" value="1"/>
</dbReference>
<dbReference type="SUPFAM" id="SSF54171">
    <property type="entry name" value="DNA-binding domain"/>
    <property type="match status" value="1"/>
</dbReference>
<evidence type="ECO:0000256" key="4">
    <source>
        <dbReference type="ARBA" id="ARBA00023163"/>
    </source>
</evidence>
<dbReference type="GO" id="GO:0000122">
    <property type="term" value="P:negative regulation of transcription by RNA polymerase II"/>
    <property type="evidence" value="ECO:0007669"/>
    <property type="project" value="TreeGrafter"/>
</dbReference>
<feature type="region of interest" description="Disordered" evidence="7">
    <location>
        <begin position="73"/>
        <end position="93"/>
    </location>
</feature>
<feature type="domain" description="MBD" evidence="8">
    <location>
        <begin position="3"/>
        <end position="70"/>
    </location>
</feature>
<feature type="coiled-coil region" evidence="6">
    <location>
        <begin position="234"/>
        <end position="261"/>
    </location>
</feature>
<comment type="caution">
    <text evidence="9">The sequence shown here is derived from an EMBL/GenBank/DDBJ whole genome shotgun (WGS) entry which is preliminary data.</text>
</comment>
<keyword evidence="5" id="KW-0539">Nucleus</keyword>
<protein>
    <submittedName>
        <fullName evidence="9">Methyl-CpG-binding domain protein 2</fullName>
    </submittedName>
</protein>
<dbReference type="InterPro" id="IPR016177">
    <property type="entry name" value="DNA-bd_dom_sf"/>
</dbReference>
<dbReference type="Pfam" id="PF14048">
    <property type="entry name" value="MBD_C"/>
    <property type="match status" value="1"/>
</dbReference>
<proteinExistence type="predicted"/>
<dbReference type="Proteomes" id="UP001249851">
    <property type="component" value="Unassembled WGS sequence"/>
</dbReference>
<reference evidence="9" key="2">
    <citation type="journal article" date="2023" name="Science">
        <title>Genomic signatures of disease resistance in endangered staghorn corals.</title>
        <authorList>
            <person name="Vollmer S.V."/>
            <person name="Selwyn J.D."/>
            <person name="Despard B.A."/>
            <person name="Roesel C.L."/>
        </authorList>
    </citation>
    <scope>NUCLEOTIDE SEQUENCE</scope>
    <source>
        <strain evidence="9">K2</strain>
    </source>
</reference>
<gene>
    <name evidence="9" type="ORF">P5673_011983</name>
</gene>
<comment type="subcellular location">
    <subcellularLocation>
        <location evidence="1">Nucleus</location>
    </subcellularLocation>
</comment>
<dbReference type="GO" id="GO:0008327">
    <property type="term" value="F:methyl-CpG binding"/>
    <property type="evidence" value="ECO:0007669"/>
    <property type="project" value="TreeGrafter"/>
</dbReference>
<dbReference type="Gene3D" id="3.30.890.10">
    <property type="entry name" value="Methyl-cpg-binding Protein 2, Chain A"/>
    <property type="match status" value="1"/>
</dbReference>
<reference evidence="9" key="1">
    <citation type="journal article" date="2023" name="G3 (Bethesda)">
        <title>Whole genome assembly and annotation of the endangered Caribbean coral Acropora cervicornis.</title>
        <authorList>
            <person name="Selwyn J.D."/>
            <person name="Vollmer S.V."/>
        </authorList>
    </citation>
    <scope>NUCLEOTIDE SEQUENCE</scope>
    <source>
        <strain evidence="9">K2</strain>
    </source>
</reference>
<dbReference type="EMBL" id="JARQWQ010000022">
    <property type="protein sequence ID" value="KAK2564535.1"/>
    <property type="molecule type" value="Genomic_DNA"/>
</dbReference>
<dbReference type="PROSITE" id="PS50982">
    <property type="entry name" value="MBD"/>
    <property type="match status" value="1"/>
</dbReference>
<dbReference type="InterPro" id="IPR001739">
    <property type="entry name" value="Methyl_CpG_DNA-bd"/>
</dbReference>
<dbReference type="PANTHER" id="PTHR12396:SF0">
    <property type="entry name" value="METHYL-CPG BINDING DOMAIN PROTEIN-LIKE, ISOFORM C"/>
    <property type="match status" value="1"/>
</dbReference>
<keyword evidence="3" id="KW-0238">DNA-binding</keyword>
<evidence type="ECO:0000256" key="1">
    <source>
        <dbReference type="ARBA" id="ARBA00004123"/>
    </source>
</evidence>
<feature type="compositionally biased region" description="Basic and acidic residues" evidence="7">
    <location>
        <begin position="128"/>
        <end position="141"/>
    </location>
</feature>
<name>A0AAD9QP40_ACRCE</name>
<evidence type="ECO:0000256" key="2">
    <source>
        <dbReference type="ARBA" id="ARBA00023015"/>
    </source>
</evidence>
<dbReference type="GO" id="GO:0005654">
    <property type="term" value="C:nucleoplasm"/>
    <property type="evidence" value="ECO:0007669"/>
    <property type="project" value="UniProtKB-ARBA"/>
</dbReference>
<evidence type="ECO:0000259" key="8">
    <source>
        <dbReference type="PROSITE" id="PS50982"/>
    </source>
</evidence>
<evidence type="ECO:0000256" key="5">
    <source>
        <dbReference type="ARBA" id="ARBA00023242"/>
    </source>
</evidence>
<dbReference type="CDD" id="cd01396">
    <property type="entry name" value="MeCP2_MBD"/>
    <property type="match status" value="1"/>
</dbReference>
<dbReference type="AlphaFoldDB" id="A0AAD9QP40"/>
<keyword evidence="10" id="KW-1185">Reference proteome</keyword>
<sequence length="265" mass="29943">MDEKPIRMECPSLPSGWQREIVMRKSGLSAGRSDVYYYSPDGKKIRSKPQLEKHLPDLDLGNFDFRSGTYCRRSKRKQGEKEQSYGRDLNGGIIPAPVRQSNKSLSKQSVTFYPTMVPAPATSKDKRRKLDSANAKNEKDKPKQLFWQKRLQGISVCSVDETALKCFRLPAQIKSVGPGINQKGLIHSLVTNLYNNASVKGQDRSAASLEKHPEVWLNAEQPVCAPFAITDSDIKKQEEKVATLRRQLSEALAEYEHLKRDPPMK</sequence>
<dbReference type="GO" id="GO:0006346">
    <property type="term" value="P:DNA methylation-dependent constitutive heterochromatin formation"/>
    <property type="evidence" value="ECO:0007669"/>
    <property type="project" value="TreeGrafter"/>
</dbReference>
<evidence type="ECO:0000256" key="7">
    <source>
        <dbReference type="SAM" id="MobiDB-lite"/>
    </source>
</evidence>
<evidence type="ECO:0000256" key="3">
    <source>
        <dbReference type="ARBA" id="ARBA00023125"/>
    </source>
</evidence>
<dbReference type="Pfam" id="PF01429">
    <property type="entry name" value="MBD"/>
    <property type="match status" value="1"/>
</dbReference>
<feature type="region of interest" description="Disordered" evidence="7">
    <location>
        <begin position="116"/>
        <end position="141"/>
    </location>
</feature>
<keyword evidence="4" id="KW-0804">Transcription</keyword>
<evidence type="ECO:0000313" key="9">
    <source>
        <dbReference type="EMBL" id="KAK2564535.1"/>
    </source>
</evidence>
<evidence type="ECO:0000313" key="10">
    <source>
        <dbReference type="Proteomes" id="UP001249851"/>
    </source>
</evidence>
<keyword evidence="2" id="KW-0805">Transcription regulation</keyword>
<keyword evidence="6" id="KW-0175">Coiled coil</keyword>
<accession>A0AAD9QP40</accession>